<dbReference type="Proteomes" id="UP000320948">
    <property type="component" value="Unassembled WGS sequence"/>
</dbReference>
<dbReference type="FunFam" id="3.40.50.300:FF:000006">
    <property type="entry name" value="DNA-binding transcriptional regulator NtrC"/>
    <property type="match status" value="1"/>
</dbReference>
<dbReference type="Pfam" id="PF25601">
    <property type="entry name" value="AAA_lid_14"/>
    <property type="match status" value="1"/>
</dbReference>
<evidence type="ECO:0000256" key="4">
    <source>
        <dbReference type="ARBA" id="ARBA00023015"/>
    </source>
</evidence>
<evidence type="ECO:0000259" key="8">
    <source>
        <dbReference type="PROSITE" id="PS50045"/>
    </source>
</evidence>
<dbReference type="PANTHER" id="PTHR32071:SF21">
    <property type="entry name" value="TRANSCRIPTIONAL REGULATORY PROTEIN FLGR"/>
    <property type="match status" value="1"/>
</dbReference>
<dbReference type="Gene3D" id="1.10.8.60">
    <property type="match status" value="1"/>
</dbReference>
<evidence type="ECO:0000256" key="3">
    <source>
        <dbReference type="ARBA" id="ARBA00023012"/>
    </source>
</evidence>
<reference evidence="9 10" key="1">
    <citation type="journal article" date="2017" name="Nat. Commun.">
        <title>In situ click chemistry generation of cyclooxygenase-2 inhibitors.</title>
        <authorList>
            <person name="Bhardwaj A."/>
            <person name="Kaur J."/>
            <person name="Wuest M."/>
            <person name="Wuest F."/>
        </authorList>
    </citation>
    <scope>NUCLEOTIDE SEQUENCE [LARGE SCALE GENOMIC DNA]</scope>
    <source>
        <strain evidence="9">S2_018_000_R2_106</strain>
    </source>
</reference>
<dbReference type="AlphaFoldDB" id="A0A6N4QYJ0"/>
<dbReference type="InterPro" id="IPR003593">
    <property type="entry name" value="AAA+_ATPase"/>
</dbReference>
<dbReference type="GO" id="GO:0006355">
    <property type="term" value="P:regulation of DNA-templated transcription"/>
    <property type="evidence" value="ECO:0007669"/>
    <property type="project" value="InterPro"/>
</dbReference>
<dbReference type="InterPro" id="IPR009057">
    <property type="entry name" value="Homeodomain-like_sf"/>
</dbReference>
<comment type="caution">
    <text evidence="9">The sequence shown here is derived from an EMBL/GenBank/DDBJ whole genome shotgun (WGS) entry which is preliminary data.</text>
</comment>
<dbReference type="InterPro" id="IPR027417">
    <property type="entry name" value="P-loop_NTPase"/>
</dbReference>
<evidence type="ECO:0000256" key="6">
    <source>
        <dbReference type="ARBA" id="ARBA00023159"/>
    </source>
</evidence>
<keyword evidence="6" id="KW-0010">Activator</keyword>
<dbReference type="InterPro" id="IPR025662">
    <property type="entry name" value="Sigma_54_int_dom_ATP-bd_1"/>
</dbReference>
<keyword evidence="3" id="KW-0902">Two-component regulatory system</keyword>
<keyword evidence="7" id="KW-0804">Transcription</keyword>
<evidence type="ECO:0000313" key="10">
    <source>
        <dbReference type="Proteomes" id="UP000320948"/>
    </source>
</evidence>
<dbReference type="InterPro" id="IPR002078">
    <property type="entry name" value="Sigma_54_int"/>
</dbReference>
<dbReference type="Pfam" id="PF02954">
    <property type="entry name" value="HTH_8"/>
    <property type="match status" value="1"/>
</dbReference>
<gene>
    <name evidence="9" type="ORF">DI628_08810</name>
</gene>
<dbReference type="SUPFAM" id="SSF46689">
    <property type="entry name" value="Homeodomain-like"/>
    <property type="match status" value="1"/>
</dbReference>
<dbReference type="InterPro" id="IPR002197">
    <property type="entry name" value="HTH_Fis"/>
</dbReference>
<dbReference type="EMBL" id="VAFM01000003">
    <property type="protein sequence ID" value="TKW60325.1"/>
    <property type="molecule type" value="Genomic_DNA"/>
</dbReference>
<evidence type="ECO:0000256" key="7">
    <source>
        <dbReference type="ARBA" id="ARBA00023163"/>
    </source>
</evidence>
<dbReference type="PANTHER" id="PTHR32071">
    <property type="entry name" value="TRANSCRIPTIONAL REGULATORY PROTEIN"/>
    <property type="match status" value="1"/>
</dbReference>
<name>A0A6N4QYJ0_BLAVI</name>
<keyword evidence="1" id="KW-0547">Nucleotide-binding</keyword>
<dbReference type="InterPro" id="IPR058031">
    <property type="entry name" value="AAA_lid_NorR"/>
</dbReference>
<dbReference type="Pfam" id="PF00158">
    <property type="entry name" value="Sigma54_activat"/>
    <property type="match status" value="1"/>
</dbReference>
<sequence length="443" mass="46979">MIISLGLTLPSVKAQAFARLADAEGSLTTESVPLAFTTPDLLPELMGFLKENRLTIPVVAVGPAQPATGAKAIRLGAVEYLTAPPEPRLLVALLEKFAPQPKSGGPIAADPVSQQLYAQAAQFANSTATVLLRGESGSGKEVMASFIHQNSPRATKPFIAVNCAAIPENLLESELFGHTKGAFSGALADRKGKFQQAHGGTLLLDEISEMDLALQAKLLRAIQEKVVDPIGADKPVEVDIRLIATTNRQLESYVAEGKFREDLYFRLSVVTLDLPPLRERAADVVPLAEHFIAKYAQANGFKTAPKLSAAAAEKLTGCYWKGNVRELENTVHRAILLCGPNGTEISPDHVILSPMSLQHMNPAASNENARASITPAASSLAAQAYASGGTSAAFVPKRLAEIERDTLIATLDYTKGNKQYAADLLGISLTILAEKLAASGLTS</sequence>
<dbReference type="PROSITE" id="PS00675">
    <property type="entry name" value="SIGMA54_INTERACT_1"/>
    <property type="match status" value="1"/>
</dbReference>
<dbReference type="SMART" id="SM00382">
    <property type="entry name" value="AAA"/>
    <property type="match status" value="1"/>
</dbReference>
<dbReference type="Gene3D" id="1.10.10.60">
    <property type="entry name" value="Homeodomain-like"/>
    <property type="match status" value="1"/>
</dbReference>
<dbReference type="SUPFAM" id="SSF52540">
    <property type="entry name" value="P-loop containing nucleoside triphosphate hydrolases"/>
    <property type="match status" value="1"/>
</dbReference>
<feature type="domain" description="Sigma-54 factor interaction" evidence="8">
    <location>
        <begin position="106"/>
        <end position="336"/>
    </location>
</feature>
<dbReference type="InterPro" id="IPR025943">
    <property type="entry name" value="Sigma_54_int_dom_ATP-bd_2"/>
</dbReference>
<accession>A0A6N4QYJ0</accession>
<evidence type="ECO:0000313" key="9">
    <source>
        <dbReference type="EMBL" id="TKW60325.1"/>
    </source>
</evidence>
<keyword evidence="4" id="KW-0805">Transcription regulation</keyword>
<evidence type="ECO:0000256" key="5">
    <source>
        <dbReference type="ARBA" id="ARBA00023125"/>
    </source>
</evidence>
<protein>
    <submittedName>
        <fullName evidence="9">Sigma-54-dependent Fis family transcriptional regulator</fullName>
    </submittedName>
</protein>
<dbReference type="PROSITE" id="PS00676">
    <property type="entry name" value="SIGMA54_INTERACT_2"/>
    <property type="match status" value="1"/>
</dbReference>
<proteinExistence type="predicted"/>
<organism evidence="9 10">
    <name type="scientific">Blastochloris viridis</name>
    <name type="common">Rhodopseudomonas viridis</name>
    <dbReference type="NCBI Taxonomy" id="1079"/>
    <lineage>
        <taxon>Bacteria</taxon>
        <taxon>Pseudomonadati</taxon>
        <taxon>Pseudomonadota</taxon>
        <taxon>Alphaproteobacteria</taxon>
        <taxon>Hyphomicrobiales</taxon>
        <taxon>Blastochloridaceae</taxon>
        <taxon>Blastochloris</taxon>
    </lineage>
</organism>
<keyword evidence="5" id="KW-0238">DNA-binding</keyword>
<evidence type="ECO:0000256" key="1">
    <source>
        <dbReference type="ARBA" id="ARBA00022741"/>
    </source>
</evidence>
<dbReference type="GO" id="GO:0005524">
    <property type="term" value="F:ATP binding"/>
    <property type="evidence" value="ECO:0007669"/>
    <property type="project" value="UniProtKB-KW"/>
</dbReference>
<dbReference type="Gene3D" id="3.40.50.300">
    <property type="entry name" value="P-loop containing nucleotide triphosphate hydrolases"/>
    <property type="match status" value="1"/>
</dbReference>
<dbReference type="GO" id="GO:0000160">
    <property type="term" value="P:phosphorelay signal transduction system"/>
    <property type="evidence" value="ECO:0007669"/>
    <property type="project" value="UniProtKB-KW"/>
</dbReference>
<dbReference type="GO" id="GO:0043565">
    <property type="term" value="F:sequence-specific DNA binding"/>
    <property type="evidence" value="ECO:0007669"/>
    <property type="project" value="InterPro"/>
</dbReference>
<dbReference type="PROSITE" id="PS50045">
    <property type="entry name" value="SIGMA54_INTERACT_4"/>
    <property type="match status" value="1"/>
</dbReference>
<evidence type="ECO:0000256" key="2">
    <source>
        <dbReference type="ARBA" id="ARBA00022840"/>
    </source>
</evidence>
<keyword evidence="2" id="KW-0067">ATP-binding</keyword>
<dbReference type="CDD" id="cd00009">
    <property type="entry name" value="AAA"/>
    <property type="match status" value="1"/>
</dbReference>